<dbReference type="Pfam" id="PF15993">
    <property type="entry name" value="Fuseless"/>
    <property type="match status" value="1"/>
</dbReference>
<reference evidence="2" key="1">
    <citation type="submission" date="2022-03" db="EMBL/GenBank/DDBJ databases">
        <authorList>
            <person name="Lindestad O."/>
        </authorList>
    </citation>
    <scope>NUCLEOTIDE SEQUENCE</scope>
</reference>
<comment type="caution">
    <text evidence="2">The sequence shown here is derived from an EMBL/GenBank/DDBJ whole genome shotgun (WGS) entry which is preliminary data.</text>
</comment>
<organism evidence="2 3">
    <name type="scientific">Pararge aegeria aegeria</name>
    <dbReference type="NCBI Taxonomy" id="348720"/>
    <lineage>
        <taxon>Eukaryota</taxon>
        <taxon>Metazoa</taxon>
        <taxon>Ecdysozoa</taxon>
        <taxon>Arthropoda</taxon>
        <taxon>Hexapoda</taxon>
        <taxon>Insecta</taxon>
        <taxon>Pterygota</taxon>
        <taxon>Neoptera</taxon>
        <taxon>Endopterygota</taxon>
        <taxon>Lepidoptera</taxon>
        <taxon>Glossata</taxon>
        <taxon>Ditrysia</taxon>
        <taxon>Papilionoidea</taxon>
        <taxon>Nymphalidae</taxon>
        <taxon>Satyrinae</taxon>
        <taxon>Satyrini</taxon>
        <taxon>Parargina</taxon>
        <taxon>Pararge</taxon>
    </lineage>
</organism>
<dbReference type="OrthoDB" id="45313at2759"/>
<dbReference type="GO" id="GO:0007270">
    <property type="term" value="P:neuron-neuron synaptic transmission"/>
    <property type="evidence" value="ECO:0007669"/>
    <property type="project" value="TreeGrafter"/>
</dbReference>
<accession>A0A8S4R7J7</accession>
<dbReference type="GO" id="GO:0070073">
    <property type="term" value="P:clustering of voltage-gated calcium channels"/>
    <property type="evidence" value="ECO:0007669"/>
    <property type="project" value="TreeGrafter"/>
</dbReference>
<feature type="transmembrane region" description="Helical" evidence="1">
    <location>
        <begin position="162"/>
        <end position="179"/>
    </location>
</feature>
<dbReference type="EMBL" id="CAKXAJ010024914">
    <property type="protein sequence ID" value="CAH2232678.1"/>
    <property type="molecule type" value="Genomic_DNA"/>
</dbReference>
<dbReference type="InterPro" id="IPR032751">
    <property type="entry name" value="Fuseless"/>
</dbReference>
<keyword evidence="1" id="KW-1133">Transmembrane helix</keyword>
<evidence type="ECO:0000313" key="3">
    <source>
        <dbReference type="Proteomes" id="UP000838756"/>
    </source>
</evidence>
<keyword evidence="3" id="KW-1185">Reference proteome</keyword>
<dbReference type="AlphaFoldDB" id="A0A8S4R7J7"/>
<name>A0A8S4R7J7_9NEOP</name>
<proteinExistence type="predicted"/>
<dbReference type="GO" id="GO:0042734">
    <property type="term" value="C:presynaptic membrane"/>
    <property type="evidence" value="ECO:0007669"/>
    <property type="project" value="TreeGrafter"/>
</dbReference>
<keyword evidence="1" id="KW-0812">Transmembrane</keyword>
<protein>
    <submittedName>
        <fullName evidence="2">Jg5303 protein</fullName>
    </submittedName>
</protein>
<dbReference type="Proteomes" id="UP000838756">
    <property type="component" value="Unassembled WGS sequence"/>
</dbReference>
<feature type="transmembrane region" description="Helical" evidence="1">
    <location>
        <begin position="125"/>
        <end position="142"/>
    </location>
</feature>
<evidence type="ECO:0000256" key="1">
    <source>
        <dbReference type="SAM" id="Phobius"/>
    </source>
</evidence>
<dbReference type="PANTHER" id="PTHR35270:SF2">
    <property type="entry name" value="FUSELESS, ISOFORM A"/>
    <property type="match status" value="1"/>
</dbReference>
<dbReference type="GO" id="GO:0007274">
    <property type="term" value="P:neuromuscular synaptic transmission"/>
    <property type="evidence" value="ECO:0007669"/>
    <property type="project" value="TreeGrafter"/>
</dbReference>
<keyword evidence="1" id="KW-0472">Membrane</keyword>
<evidence type="ECO:0000313" key="2">
    <source>
        <dbReference type="EMBL" id="CAH2232678.1"/>
    </source>
</evidence>
<gene>
    <name evidence="2" type="primary">jg5303</name>
    <name evidence="2" type="ORF">PAEG_LOCUS10898</name>
</gene>
<feature type="transmembrane region" description="Helical" evidence="1">
    <location>
        <begin position="76"/>
        <end position="96"/>
    </location>
</feature>
<dbReference type="PANTHER" id="PTHR35270">
    <property type="entry name" value="FUSELESS, ISOFORM A"/>
    <property type="match status" value="1"/>
</dbReference>
<sequence>MPPNARVNENLLPQVTPARIQKREEVQLEVEATTECDCREARFSIGDALFTSFVVAPQVVSVWRGTWGIMELRPELFPYAQIYFLGIVIHVCFALIKTQLFSRSRDAWGEGRAGRWLRERLFSRLYTYIFILSCIMHWRGGWGLLDSLVNAIFPDPDNPHRPVLIAAITILLYFCITCLRSSRNLLATPYFLATDGKEPTYIFTTRFQKKVSAKICIRVPYPMS</sequence>